<dbReference type="AlphaFoldDB" id="A0A6M3WVX0"/>
<dbReference type="PIRSF" id="PIRSF005894">
    <property type="entry name" value="Monothiol_GRX"/>
    <property type="match status" value="1"/>
</dbReference>
<dbReference type="PANTHER" id="PTHR10293:SF72">
    <property type="entry name" value="MONOTHIOL GLUTAREDOXIN-S14, CHLOROPLASTIC"/>
    <property type="match status" value="1"/>
</dbReference>
<keyword evidence="3" id="KW-0676">Redox-active center</keyword>
<feature type="binding site" evidence="5">
    <location>
        <position position="29"/>
    </location>
    <ligand>
        <name>[2Fe-2S] cluster</name>
        <dbReference type="ChEBI" id="CHEBI:190135"/>
        <note>ligand shared between dimeric partners</note>
    </ligand>
</feature>
<name>A0A6M3WVX0_PTELU</name>
<gene>
    <name evidence="7" type="primary">orf105</name>
</gene>
<evidence type="ECO:0000256" key="2">
    <source>
        <dbReference type="ARBA" id="ARBA00022714"/>
    </source>
</evidence>
<dbReference type="PROSITE" id="PS51354">
    <property type="entry name" value="GLUTAREDOXIN_2"/>
    <property type="match status" value="1"/>
</dbReference>
<geneLocation type="chloroplast" evidence="7"/>
<dbReference type="GO" id="GO:0015036">
    <property type="term" value="F:disulfide oxidoreductase activity"/>
    <property type="evidence" value="ECO:0007669"/>
    <property type="project" value="InterPro"/>
</dbReference>
<evidence type="ECO:0000259" key="6">
    <source>
        <dbReference type="Pfam" id="PF00462"/>
    </source>
</evidence>
<dbReference type="InterPro" id="IPR002109">
    <property type="entry name" value="Glutaredoxin"/>
</dbReference>
<proteinExistence type="inferred from homology"/>
<keyword evidence="5" id="KW-0479">Metal-binding</keyword>
<dbReference type="InterPro" id="IPR004480">
    <property type="entry name" value="Monothiol_GRX-rel"/>
</dbReference>
<dbReference type="SUPFAM" id="SSF52833">
    <property type="entry name" value="Thioredoxin-like"/>
    <property type="match status" value="1"/>
</dbReference>
<dbReference type="PANTHER" id="PTHR10293">
    <property type="entry name" value="GLUTAREDOXIN FAMILY MEMBER"/>
    <property type="match status" value="1"/>
</dbReference>
<evidence type="ECO:0000313" key="7">
    <source>
        <dbReference type="EMBL" id="QJH88231.1"/>
    </source>
</evidence>
<reference evidence="7" key="1">
    <citation type="journal article" date="2020" name="J. Phycol.">
        <title>The Organelle Genomes in the Photosynthetic Red Algal Parasite Pterocladiophila hemisphaerica (Florideophyceae, Rhodophyta) Have Elevated Substitution Rates and Extreme Gene Loss in the Plastid Genome.</title>
        <authorList>
            <person name="Preuss M."/>
            <person name="Verbruggen H."/>
            <person name="Zuccarello G.C."/>
        </authorList>
    </citation>
    <scope>NUCLEOTIDE SEQUENCE</scope>
</reference>
<dbReference type="InterPro" id="IPR014434">
    <property type="entry name" value="Monothiol_GRX"/>
</dbReference>
<protein>
    <recommendedName>
        <fullName evidence="4">Glutaredoxin</fullName>
    </recommendedName>
</protein>
<dbReference type="EMBL" id="MT117916">
    <property type="protein sequence ID" value="QJH88231.1"/>
    <property type="molecule type" value="Genomic_DNA"/>
</dbReference>
<keyword evidence="5" id="KW-0408">Iron</keyword>
<dbReference type="NCBIfam" id="TIGR00365">
    <property type="entry name" value="Grx4 family monothiol glutaredoxin"/>
    <property type="match status" value="1"/>
</dbReference>
<dbReference type="InterPro" id="IPR036249">
    <property type="entry name" value="Thioredoxin-like_sf"/>
</dbReference>
<dbReference type="Pfam" id="PF00462">
    <property type="entry name" value="Glutaredoxin"/>
    <property type="match status" value="1"/>
</dbReference>
<keyword evidence="7" id="KW-0934">Plastid</keyword>
<evidence type="ECO:0000256" key="4">
    <source>
        <dbReference type="PIRNR" id="PIRNR005894"/>
    </source>
</evidence>
<keyword evidence="5" id="KW-0411">Iron-sulfur</keyword>
<evidence type="ECO:0000256" key="3">
    <source>
        <dbReference type="ARBA" id="ARBA00023284"/>
    </source>
</evidence>
<accession>A0A6M3WVX0</accession>
<keyword evidence="7" id="KW-0150">Chloroplast</keyword>
<dbReference type="Gene3D" id="3.40.30.10">
    <property type="entry name" value="Glutaredoxin"/>
    <property type="match status" value="1"/>
</dbReference>
<evidence type="ECO:0000256" key="5">
    <source>
        <dbReference type="PIRSR" id="PIRSR005894-2"/>
    </source>
</evidence>
<dbReference type="GO" id="GO:0046872">
    <property type="term" value="F:metal ion binding"/>
    <property type="evidence" value="ECO:0007669"/>
    <property type="project" value="UniProtKB-KW"/>
</dbReference>
<organism evidence="7">
    <name type="scientific">Pterocladia lucida</name>
    <name type="common">Red seaweed</name>
    <name type="synonym">Fucus lucidus</name>
    <dbReference type="NCBI Taxonomy" id="31408"/>
    <lineage>
        <taxon>Eukaryota</taxon>
        <taxon>Rhodophyta</taxon>
        <taxon>Florideophyceae</taxon>
        <taxon>Rhodymeniophycidae</taxon>
        <taxon>Gelidiales</taxon>
        <taxon>Pterocladiaceae</taxon>
        <taxon>Pterocladia</taxon>
    </lineage>
</organism>
<dbReference type="GO" id="GO:0051537">
    <property type="term" value="F:2 iron, 2 sulfur cluster binding"/>
    <property type="evidence" value="ECO:0007669"/>
    <property type="project" value="UniProtKB-KW"/>
</dbReference>
<sequence>MNKKTNTIDLINKYNIIIFIKGERKQPQCRFSAIVINIFNELNVKYHTINVLKDYSIIKEIKDYSNWPTIPQIYISGQFIGGSDIIKELYKTSRLQEILEIHLSS</sequence>
<keyword evidence="2 5" id="KW-0001">2Fe-2S</keyword>
<feature type="domain" description="Glutaredoxin" evidence="6">
    <location>
        <begin position="16"/>
        <end position="80"/>
    </location>
</feature>
<comment type="similarity">
    <text evidence="1 4">Belongs to the glutaredoxin family. Monothiol subfamily.</text>
</comment>
<evidence type="ECO:0000256" key="1">
    <source>
        <dbReference type="ARBA" id="ARBA00009630"/>
    </source>
</evidence>